<dbReference type="InterPro" id="IPR050264">
    <property type="entry name" value="Bact_CCA-adding_enz_type3_sf"/>
</dbReference>
<dbReference type="Pfam" id="PF01743">
    <property type="entry name" value="PolyA_pol"/>
    <property type="match status" value="1"/>
</dbReference>
<dbReference type="InterPro" id="IPR043519">
    <property type="entry name" value="NT_sf"/>
</dbReference>
<organism evidence="13 14">
    <name type="scientific">candidate division WOR-1 bacterium RIFOXYC2_FULL_46_14</name>
    <dbReference type="NCBI Taxonomy" id="1802587"/>
    <lineage>
        <taxon>Bacteria</taxon>
        <taxon>Bacillati</taxon>
        <taxon>Saganbacteria</taxon>
    </lineage>
</organism>
<keyword evidence="5" id="KW-0479">Metal-binding</keyword>
<evidence type="ECO:0000256" key="3">
    <source>
        <dbReference type="ARBA" id="ARBA00022694"/>
    </source>
</evidence>
<evidence type="ECO:0000313" key="14">
    <source>
        <dbReference type="Proteomes" id="UP000179242"/>
    </source>
</evidence>
<dbReference type="Gene3D" id="1.10.3090.10">
    <property type="entry name" value="cca-adding enzyme, domain 2"/>
    <property type="match status" value="1"/>
</dbReference>
<evidence type="ECO:0000256" key="8">
    <source>
        <dbReference type="ARBA" id="ARBA00022884"/>
    </source>
</evidence>
<gene>
    <name evidence="13" type="ORF">A2438_03095</name>
</gene>
<feature type="domain" description="tRNA nucleotidyltransferase/poly(A) polymerase RNA and SrmB- binding" evidence="11">
    <location>
        <begin position="173"/>
        <end position="233"/>
    </location>
</feature>
<dbReference type="AlphaFoldDB" id="A0A1F4U5U8"/>
<keyword evidence="7" id="KW-0460">Magnesium</keyword>
<dbReference type="GO" id="GO:0000166">
    <property type="term" value="F:nucleotide binding"/>
    <property type="evidence" value="ECO:0007669"/>
    <property type="project" value="UniProtKB-KW"/>
</dbReference>
<dbReference type="Pfam" id="PF12627">
    <property type="entry name" value="PolyA_pol_RNAbd"/>
    <property type="match status" value="1"/>
</dbReference>
<evidence type="ECO:0000256" key="6">
    <source>
        <dbReference type="ARBA" id="ARBA00022741"/>
    </source>
</evidence>
<evidence type="ECO:0000313" key="13">
    <source>
        <dbReference type="EMBL" id="OGC40249.1"/>
    </source>
</evidence>
<evidence type="ECO:0000259" key="12">
    <source>
        <dbReference type="Pfam" id="PF13735"/>
    </source>
</evidence>
<dbReference type="SUPFAM" id="SSF81301">
    <property type="entry name" value="Nucleotidyltransferase"/>
    <property type="match status" value="1"/>
</dbReference>
<keyword evidence="6" id="KW-0547">Nucleotide-binding</keyword>
<dbReference type="InterPro" id="IPR003607">
    <property type="entry name" value="HD/PDEase_dom"/>
</dbReference>
<dbReference type="GO" id="GO:0000049">
    <property type="term" value="F:tRNA binding"/>
    <property type="evidence" value="ECO:0007669"/>
    <property type="project" value="TreeGrafter"/>
</dbReference>
<dbReference type="InterPro" id="IPR032810">
    <property type="entry name" value="CCA-adding_enz_C"/>
</dbReference>
<comment type="caution">
    <text evidence="13">The sequence shown here is derived from an EMBL/GenBank/DDBJ whole genome shotgun (WGS) entry which is preliminary data.</text>
</comment>
<dbReference type="GO" id="GO:0016779">
    <property type="term" value="F:nucleotidyltransferase activity"/>
    <property type="evidence" value="ECO:0007669"/>
    <property type="project" value="UniProtKB-KW"/>
</dbReference>
<evidence type="ECO:0000256" key="7">
    <source>
        <dbReference type="ARBA" id="ARBA00022842"/>
    </source>
</evidence>
<dbReference type="CDD" id="cd05398">
    <property type="entry name" value="NT_ClassII-CCAase"/>
    <property type="match status" value="1"/>
</dbReference>
<dbReference type="InterPro" id="IPR032828">
    <property type="entry name" value="PolyA_RNA-bd"/>
</dbReference>
<keyword evidence="2 9" id="KW-0808">Transferase</keyword>
<feature type="domain" description="Poly A polymerase head" evidence="10">
    <location>
        <begin position="25"/>
        <end position="146"/>
    </location>
</feature>
<protein>
    <recommendedName>
        <fullName evidence="15">HD domain-containing protein</fullName>
    </recommendedName>
</protein>
<evidence type="ECO:0000256" key="1">
    <source>
        <dbReference type="ARBA" id="ARBA00001946"/>
    </source>
</evidence>
<dbReference type="SUPFAM" id="SSF81891">
    <property type="entry name" value="Poly A polymerase C-terminal region-like"/>
    <property type="match status" value="1"/>
</dbReference>
<accession>A0A1F4U5U8</accession>
<evidence type="ECO:0000259" key="10">
    <source>
        <dbReference type="Pfam" id="PF01743"/>
    </source>
</evidence>
<keyword evidence="3" id="KW-0819">tRNA processing</keyword>
<dbReference type="Gene3D" id="3.30.460.10">
    <property type="entry name" value="Beta Polymerase, domain 2"/>
    <property type="match status" value="1"/>
</dbReference>
<name>A0A1F4U5U8_UNCSA</name>
<evidence type="ECO:0000256" key="4">
    <source>
        <dbReference type="ARBA" id="ARBA00022695"/>
    </source>
</evidence>
<evidence type="ECO:0000259" key="11">
    <source>
        <dbReference type="Pfam" id="PF12627"/>
    </source>
</evidence>
<keyword evidence="4" id="KW-0548">Nucleotidyltransferase</keyword>
<dbReference type="GO" id="GO:0008033">
    <property type="term" value="P:tRNA processing"/>
    <property type="evidence" value="ECO:0007669"/>
    <property type="project" value="UniProtKB-KW"/>
</dbReference>
<proteinExistence type="inferred from homology"/>
<evidence type="ECO:0000256" key="2">
    <source>
        <dbReference type="ARBA" id="ARBA00022679"/>
    </source>
</evidence>
<sequence>MFEQFQIPHGAMEIVKKLQDRGFKCYLVGGSVRDLLMGKCPDEWDLTTDARPEEVAQSFQKVVPTGLEFGTQLIILEDGKYEVTTFRTEGRYLDGRHPSIVNFSKELHEDLSRRDFTVNAMAFDPVKGELVDEYNGQKDLKKKIIRTVGDPLARFFEDGLRTVRACRFAAQLNFKIEKKTLSAVKQSLNVVQKVARERIHDEIIKVLTKADYPSICFDYMLKTGLLNLFIPELVLAVGVKQPREFHKYDVFYHSLYACDAAPKDRPAVRLAALLHDISKPECKDGDHFYGHDQKGGEIAYAILKRLKFGNELTNKVINLIKNHMFNYESSWTDAAVRRFINRVGMENLLDLFALRIADTSAMEREIDSGYLLELKKRIDKIVADENALKVSDLAVNGQDVMQILQIGPSPKVGETLNSLLEKVIDDPALNQREILLKLIK</sequence>
<keyword evidence="8 9" id="KW-0694">RNA-binding</keyword>
<feature type="domain" description="CCA-adding enzyme C-terminal" evidence="12">
    <location>
        <begin position="301"/>
        <end position="438"/>
    </location>
</feature>
<dbReference type="EMBL" id="MEUJ01000004">
    <property type="protein sequence ID" value="OGC40249.1"/>
    <property type="molecule type" value="Genomic_DNA"/>
</dbReference>
<dbReference type="CDD" id="cd00077">
    <property type="entry name" value="HDc"/>
    <property type="match status" value="1"/>
</dbReference>
<comment type="cofactor">
    <cofactor evidence="1">
        <name>Mg(2+)</name>
        <dbReference type="ChEBI" id="CHEBI:18420"/>
    </cofactor>
</comment>
<dbReference type="PANTHER" id="PTHR46173">
    <property type="entry name" value="CCA TRNA NUCLEOTIDYLTRANSFERASE 1, MITOCHONDRIAL"/>
    <property type="match status" value="1"/>
</dbReference>
<evidence type="ECO:0008006" key="15">
    <source>
        <dbReference type="Google" id="ProtNLM"/>
    </source>
</evidence>
<dbReference type="InterPro" id="IPR002646">
    <property type="entry name" value="PolA_pol_head_dom"/>
</dbReference>
<dbReference type="Pfam" id="PF13735">
    <property type="entry name" value="tRNA_NucTran2_2"/>
    <property type="match status" value="1"/>
</dbReference>
<dbReference type="GO" id="GO:0046872">
    <property type="term" value="F:metal ion binding"/>
    <property type="evidence" value="ECO:0007669"/>
    <property type="project" value="UniProtKB-KW"/>
</dbReference>
<reference evidence="13 14" key="1">
    <citation type="journal article" date="2016" name="Nat. Commun.">
        <title>Thousands of microbial genomes shed light on interconnected biogeochemical processes in an aquifer system.</title>
        <authorList>
            <person name="Anantharaman K."/>
            <person name="Brown C.T."/>
            <person name="Hug L.A."/>
            <person name="Sharon I."/>
            <person name="Castelle C.J."/>
            <person name="Probst A.J."/>
            <person name="Thomas B.C."/>
            <person name="Singh A."/>
            <person name="Wilkins M.J."/>
            <person name="Karaoz U."/>
            <person name="Brodie E.L."/>
            <person name="Williams K.H."/>
            <person name="Hubbard S.S."/>
            <person name="Banfield J.F."/>
        </authorList>
    </citation>
    <scope>NUCLEOTIDE SEQUENCE [LARGE SCALE GENOMIC DNA]</scope>
</reference>
<dbReference type="InterPro" id="IPR006675">
    <property type="entry name" value="HDIG_dom"/>
</dbReference>
<evidence type="ECO:0000256" key="9">
    <source>
        <dbReference type="RuleBase" id="RU003953"/>
    </source>
</evidence>
<comment type="similarity">
    <text evidence="9">Belongs to the tRNA nucleotidyltransferase/poly(A) polymerase family.</text>
</comment>
<dbReference type="Gene3D" id="1.10.246.80">
    <property type="match status" value="1"/>
</dbReference>
<dbReference type="Proteomes" id="UP000179242">
    <property type="component" value="Unassembled WGS sequence"/>
</dbReference>
<dbReference type="NCBIfam" id="TIGR00277">
    <property type="entry name" value="HDIG"/>
    <property type="match status" value="1"/>
</dbReference>
<evidence type="ECO:0000256" key="5">
    <source>
        <dbReference type="ARBA" id="ARBA00022723"/>
    </source>
</evidence>
<dbReference type="PANTHER" id="PTHR46173:SF1">
    <property type="entry name" value="CCA TRNA NUCLEOTIDYLTRANSFERASE 1, MITOCHONDRIAL"/>
    <property type="match status" value="1"/>
</dbReference>